<comment type="caution">
    <text evidence="3">The sequence shown here is derived from an EMBL/GenBank/DDBJ whole genome shotgun (WGS) entry which is preliminary data.</text>
</comment>
<keyword evidence="1" id="KW-0472">Membrane</keyword>
<evidence type="ECO:0000259" key="2">
    <source>
        <dbReference type="Pfam" id="PF00882"/>
    </source>
</evidence>
<evidence type="ECO:0000313" key="4">
    <source>
        <dbReference type="Proteomes" id="UP000448292"/>
    </source>
</evidence>
<feature type="transmembrane region" description="Helical" evidence="1">
    <location>
        <begin position="12"/>
        <end position="31"/>
    </location>
</feature>
<dbReference type="InterPro" id="IPR029002">
    <property type="entry name" value="PLPC/GPLD1"/>
</dbReference>
<evidence type="ECO:0000313" key="3">
    <source>
        <dbReference type="EMBL" id="TVM16414.1"/>
    </source>
</evidence>
<keyword evidence="1" id="KW-0812">Transmembrane</keyword>
<dbReference type="OrthoDB" id="9786483at2"/>
<feature type="transmembrane region" description="Helical" evidence="1">
    <location>
        <begin position="43"/>
        <end position="66"/>
    </location>
</feature>
<reference evidence="3 4" key="1">
    <citation type="submission" date="2018-06" db="EMBL/GenBank/DDBJ databases">
        <title>Complete genome of Desulfovibrio indonesiensis P37SLT.</title>
        <authorList>
            <person name="Crispim J.S."/>
            <person name="Vidigal P.M.P."/>
            <person name="Silva L.C.F."/>
            <person name="Laguardia C.N."/>
            <person name="Araujo L.C."/>
            <person name="Dias R.S."/>
            <person name="Sousa M.P."/>
            <person name="Paula S.O."/>
            <person name="Silva C."/>
        </authorList>
    </citation>
    <scope>NUCLEOTIDE SEQUENCE [LARGE SCALE GENOMIC DNA]</scope>
    <source>
        <strain evidence="3 4">P37SLT</strain>
    </source>
</reference>
<dbReference type="RefSeq" id="WP_144303535.1">
    <property type="nucleotide sequence ID" value="NZ_QMIE01000011.1"/>
</dbReference>
<gene>
    <name evidence="3" type="ORF">DPQ33_12400</name>
</gene>
<sequence length="328" mass="35562">MPLLSCFPARNLRALAFCGNVLFCALLFVVLDIRDAFAWGPGVHMAIGHALIAGAGNLPTAIAVLLTQYPGPFLYGCLAADFFVGKGVRAKPGHSHNWATGRAMLSDIERRADAALKAYALGYLTHLAADTVAHNYYVPNLLAIMPTRGTFTHTILEWEADRLVTWCPRETNSILAAPPVGADASLLRATGRKKLPFLFRKSLMRSGVVLQQPPVGNGMLTSVRRAALPPRLAPFCDVMLERSRAAAADVLRRPGASTVLDIDPIGAGNQRAVRRFQPGVKIDIEALRRQLPDVANARTRMLADPLESPRFPLDERLAILPAFGKDCA</sequence>
<dbReference type="EMBL" id="QMIE01000011">
    <property type="protein sequence ID" value="TVM16414.1"/>
    <property type="molecule type" value="Genomic_DNA"/>
</dbReference>
<keyword evidence="1" id="KW-1133">Transmembrane helix</keyword>
<keyword evidence="4" id="KW-1185">Reference proteome</keyword>
<organism evidence="3 4">
    <name type="scientific">Oceanidesulfovibrio indonesiensis</name>
    <dbReference type="NCBI Taxonomy" id="54767"/>
    <lineage>
        <taxon>Bacteria</taxon>
        <taxon>Pseudomonadati</taxon>
        <taxon>Thermodesulfobacteriota</taxon>
        <taxon>Desulfovibrionia</taxon>
        <taxon>Desulfovibrionales</taxon>
        <taxon>Desulfovibrionaceae</taxon>
        <taxon>Oceanidesulfovibrio</taxon>
    </lineage>
</organism>
<evidence type="ECO:0000256" key="1">
    <source>
        <dbReference type="SAM" id="Phobius"/>
    </source>
</evidence>
<protein>
    <recommendedName>
        <fullName evidence="2">Phospholipase C/D domain-containing protein</fullName>
    </recommendedName>
</protein>
<feature type="domain" description="Phospholipase C/D" evidence="2">
    <location>
        <begin position="43"/>
        <end position="164"/>
    </location>
</feature>
<dbReference type="AlphaFoldDB" id="A0A7M3MD21"/>
<accession>A0A7M3MD21</accession>
<proteinExistence type="predicted"/>
<dbReference type="Proteomes" id="UP000448292">
    <property type="component" value="Unassembled WGS sequence"/>
</dbReference>
<dbReference type="Pfam" id="PF00882">
    <property type="entry name" value="Zn_dep_PLPC"/>
    <property type="match status" value="1"/>
</dbReference>
<name>A0A7M3MD21_9BACT</name>